<dbReference type="EMBL" id="CP020953">
    <property type="protein sequence ID" value="AWI06573.1"/>
    <property type="molecule type" value="Genomic_DNA"/>
</dbReference>
<dbReference type="PANTHER" id="PTHR36925">
    <property type="entry name" value="COBALT-PRECORRIN-6A REDUCTASE"/>
    <property type="match status" value="1"/>
</dbReference>
<reference evidence="5" key="1">
    <citation type="submission" date="2017-04" db="EMBL/GenBank/DDBJ databases">
        <authorList>
            <person name="Song Y."/>
            <person name="Cho B.-K."/>
        </authorList>
    </citation>
    <scope>NUCLEOTIDE SEQUENCE [LARGE SCALE GENOMIC DNA]</scope>
    <source>
        <strain evidence="5">SL1</strain>
    </source>
</reference>
<evidence type="ECO:0000256" key="2">
    <source>
        <dbReference type="ARBA" id="ARBA00022573"/>
    </source>
</evidence>
<sequence length="261" mass="29749">MIGLILGTSEGKSILSLLNKFTEDILISTATEYGGELLQNYKYAYLNTKPLNLEGLKRLFKEKGISMLVDASHPYAVEITDNAIKVCSELNIEYVRYERASCVDKFKNYEKVIEVESYEGLYDKLKYIKGNILNTSGSRNLDKILSLNIENRIVHRVLPSVKVMNECLSKGVKIDDIIAIKGPISYNLNCAFIKEYEAKAMVLKDSGIQGGTEEKIKACVDNDIYAFIIERNTRKYKTIFYDEENLVQYIIEKLKSTKTKM</sequence>
<name>A0A2U8DUZ3_9CLOT</name>
<evidence type="ECO:0000313" key="4">
    <source>
        <dbReference type="EMBL" id="AWI06573.1"/>
    </source>
</evidence>
<evidence type="ECO:0000256" key="1">
    <source>
        <dbReference type="ARBA" id="ARBA00004953"/>
    </source>
</evidence>
<comment type="pathway">
    <text evidence="1">Cofactor biosynthesis; adenosylcobalamin biosynthesis.</text>
</comment>
<dbReference type="OrthoDB" id="9780707at2"/>
<organism evidence="4 5">
    <name type="scientific">Clostridium drakei</name>
    <dbReference type="NCBI Taxonomy" id="332101"/>
    <lineage>
        <taxon>Bacteria</taxon>
        <taxon>Bacillati</taxon>
        <taxon>Bacillota</taxon>
        <taxon>Clostridia</taxon>
        <taxon>Eubacteriales</taxon>
        <taxon>Clostridiaceae</taxon>
        <taxon>Clostridium</taxon>
    </lineage>
</organism>
<dbReference type="UniPathway" id="UPA00148"/>
<keyword evidence="3" id="KW-0560">Oxidoreductase</keyword>
<dbReference type="PROSITE" id="PS51014">
    <property type="entry name" value="COBK_CBIJ"/>
    <property type="match status" value="1"/>
</dbReference>
<proteinExistence type="predicted"/>
<evidence type="ECO:0000256" key="3">
    <source>
        <dbReference type="ARBA" id="ARBA00023002"/>
    </source>
</evidence>
<keyword evidence="2" id="KW-0169">Cobalamin biosynthesis</keyword>
<dbReference type="AlphaFoldDB" id="A0A2U8DUZ3"/>
<accession>A0A2U8DUZ3</accession>
<dbReference type="Proteomes" id="UP000244910">
    <property type="component" value="Chromosome"/>
</dbReference>
<dbReference type="InterPro" id="IPR003723">
    <property type="entry name" value="Precorrin-6x_reduct"/>
</dbReference>
<protein>
    <submittedName>
        <fullName evidence="4">Cobalt-precorrin-6A reductase</fullName>
    </submittedName>
</protein>
<dbReference type="Pfam" id="PF02571">
    <property type="entry name" value="CbiJ"/>
    <property type="match status" value="1"/>
</dbReference>
<evidence type="ECO:0000313" key="5">
    <source>
        <dbReference type="Proteomes" id="UP000244910"/>
    </source>
</evidence>
<dbReference type="GO" id="GO:0016994">
    <property type="term" value="F:precorrin-6A reductase activity"/>
    <property type="evidence" value="ECO:0007669"/>
    <property type="project" value="InterPro"/>
</dbReference>
<dbReference type="RefSeq" id="WP_032075407.1">
    <property type="nucleotide sequence ID" value="NZ_CP020953.1"/>
</dbReference>
<dbReference type="NCBIfam" id="TIGR00715">
    <property type="entry name" value="precor6x_red"/>
    <property type="match status" value="1"/>
</dbReference>
<keyword evidence="5" id="KW-1185">Reference proteome</keyword>
<dbReference type="NCBIfam" id="NF005970">
    <property type="entry name" value="PRK08057.1-4"/>
    <property type="match status" value="1"/>
</dbReference>
<dbReference type="PANTHER" id="PTHR36925:SF1">
    <property type="entry name" value="COBALT-PRECORRIN-6A REDUCTASE"/>
    <property type="match status" value="1"/>
</dbReference>
<gene>
    <name evidence="4" type="ORF">B9W14_19430</name>
</gene>
<dbReference type="GO" id="GO:0009236">
    <property type="term" value="P:cobalamin biosynthetic process"/>
    <property type="evidence" value="ECO:0007669"/>
    <property type="project" value="UniProtKB-UniPathway"/>
</dbReference>
<dbReference type="KEGG" id="cdrk:B9W14_19430"/>